<accession>A0ABC8REW3</accession>
<reference evidence="1 2" key="1">
    <citation type="submission" date="2024-02" db="EMBL/GenBank/DDBJ databases">
        <authorList>
            <person name="Vignale AGUSTIN F."/>
            <person name="Sosa J E."/>
            <person name="Modenutti C."/>
        </authorList>
    </citation>
    <scope>NUCLEOTIDE SEQUENCE [LARGE SCALE GENOMIC DNA]</scope>
</reference>
<proteinExistence type="predicted"/>
<comment type="caution">
    <text evidence="1">The sequence shown here is derived from an EMBL/GenBank/DDBJ whole genome shotgun (WGS) entry which is preliminary data.</text>
</comment>
<protein>
    <submittedName>
        <fullName evidence="1">Uncharacterized protein</fullName>
    </submittedName>
</protein>
<name>A0ABC8REW3_9AQUA</name>
<dbReference type="Proteomes" id="UP001642360">
    <property type="component" value="Unassembled WGS sequence"/>
</dbReference>
<organism evidence="1 2">
    <name type="scientific">Ilex paraguariensis</name>
    <name type="common">yerba mate</name>
    <dbReference type="NCBI Taxonomy" id="185542"/>
    <lineage>
        <taxon>Eukaryota</taxon>
        <taxon>Viridiplantae</taxon>
        <taxon>Streptophyta</taxon>
        <taxon>Embryophyta</taxon>
        <taxon>Tracheophyta</taxon>
        <taxon>Spermatophyta</taxon>
        <taxon>Magnoliopsida</taxon>
        <taxon>eudicotyledons</taxon>
        <taxon>Gunneridae</taxon>
        <taxon>Pentapetalae</taxon>
        <taxon>asterids</taxon>
        <taxon>campanulids</taxon>
        <taxon>Aquifoliales</taxon>
        <taxon>Aquifoliaceae</taxon>
        <taxon>Ilex</taxon>
    </lineage>
</organism>
<dbReference type="EMBL" id="CAUOFW020001247">
    <property type="protein sequence ID" value="CAK9142736.1"/>
    <property type="molecule type" value="Genomic_DNA"/>
</dbReference>
<dbReference type="AlphaFoldDB" id="A0ABC8REW3"/>
<gene>
    <name evidence="1" type="ORF">ILEXP_LOCUS10424</name>
</gene>
<keyword evidence="2" id="KW-1185">Reference proteome</keyword>
<evidence type="ECO:0000313" key="1">
    <source>
        <dbReference type="EMBL" id="CAK9142736.1"/>
    </source>
</evidence>
<evidence type="ECO:0000313" key="2">
    <source>
        <dbReference type="Proteomes" id="UP001642360"/>
    </source>
</evidence>
<sequence length="72" mass="8365">MQPSRIASSDVVIMGKVWQQGPTRKMEKYRKNLIWDALGFQAQEIYALQCRDVWHNGIVGCLYHSCYLGVLY</sequence>